<dbReference type="PANTHER" id="PTHR31965:SF1">
    <property type="entry name" value="TRANSMEMBRANE PROTEIN 42"/>
    <property type="match status" value="1"/>
</dbReference>
<dbReference type="GeneID" id="101837814"/>
<dbReference type="CTD" id="131616"/>
<sequence>MAAGPPSPGSSVSAAAYPDSPVELPARLQAGAMRRRFWGVLNCLYAGAFGALAAAAAKLAFGSQVNIGLRALGLIAMASTNSLMWTMFSRGLSFSMSSAAASVTVTFSNILSSGGLGVRPLTISHREMPDQPQAPDHLTAWRVGALAPVRGR</sequence>
<dbReference type="InterPro" id="IPR039632">
    <property type="entry name" value="TMEM42"/>
</dbReference>
<dbReference type="OrthoDB" id="5854584at2759"/>
<dbReference type="Proteomes" id="UP000886700">
    <property type="component" value="Unplaced"/>
</dbReference>
<keyword evidence="2" id="KW-1185">Reference proteome</keyword>
<dbReference type="AlphaFoldDB" id="A0A1U8CGU7"/>
<evidence type="ECO:0000256" key="1">
    <source>
        <dbReference type="SAM" id="Phobius"/>
    </source>
</evidence>
<feature type="transmembrane region" description="Helical" evidence="1">
    <location>
        <begin position="67"/>
        <end position="88"/>
    </location>
</feature>
<name>A0A1U8CGU7_MESAU</name>
<keyword evidence="1" id="KW-0472">Membrane</keyword>
<dbReference type="RefSeq" id="XP_012977695.1">
    <property type="nucleotide sequence ID" value="XM_013122241.3"/>
</dbReference>
<accession>A0A1U8CGU7</accession>
<gene>
    <name evidence="3" type="primary">Tmem42</name>
</gene>
<evidence type="ECO:0000313" key="3">
    <source>
        <dbReference type="RefSeq" id="XP_012977695.1"/>
    </source>
</evidence>
<evidence type="ECO:0000313" key="2">
    <source>
        <dbReference type="Proteomes" id="UP000886700"/>
    </source>
</evidence>
<dbReference type="PANTHER" id="PTHR31965">
    <property type="entry name" value="TRANSMEMBRANE PROTEIN 42"/>
    <property type="match status" value="1"/>
</dbReference>
<keyword evidence="1" id="KW-1133">Transmembrane helix</keyword>
<feature type="transmembrane region" description="Helical" evidence="1">
    <location>
        <begin position="37"/>
        <end position="61"/>
    </location>
</feature>
<keyword evidence="1 3" id="KW-0812">Transmembrane</keyword>
<proteinExistence type="predicted"/>
<reference evidence="3" key="1">
    <citation type="submission" date="2025-08" db="UniProtKB">
        <authorList>
            <consortium name="RefSeq"/>
        </authorList>
    </citation>
    <scope>IDENTIFICATION</scope>
    <source>
        <tissue evidence="3">Liver</tissue>
    </source>
</reference>
<protein>
    <submittedName>
        <fullName evidence="3">Transmembrane protein 42 isoform X2</fullName>
    </submittedName>
</protein>
<organism evidence="2 3">
    <name type="scientific">Mesocricetus auratus</name>
    <name type="common">Golden hamster</name>
    <dbReference type="NCBI Taxonomy" id="10036"/>
    <lineage>
        <taxon>Eukaryota</taxon>
        <taxon>Metazoa</taxon>
        <taxon>Chordata</taxon>
        <taxon>Craniata</taxon>
        <taxon>Vertebrata</taxon>
        <taxon>Euteleostomi</taxon>
        <taxon>Mammalia</taxon>
        <taxon>Eutheria</taxon>
        <taxon>Euarchontoglires</taxon>
        <taxon>Glires</taxon>
        <taxon>Rodentia</taxon>
        <taxon>Myomorpha</taxon>
        <taxon>Muroidea</taxon>
        <taxon>Cricetidae</taxon>
        <taxon>Cricetinae</taxon>
        <taxon>Mesocricetus</taxon>
    </lineage>
</organism>